<dbReference type="EMBL" id="MU001502">
    <property type="protein sequence ID" value="KAF2443348.1"/>
    <property type="molecule type" value="Genomic_DNA"/>
</dbReference>
<comment type="caution">
    <text evidence="1">The sequence shown here is derived from an EMBL/GenBank/DDBJ whole genome shotgun (WGS) entry which is preliminary data.</text>
</comment>
<dbReference type="AlphaFoldDB" id="A0A9P4UBI4"/>
<evidence type="ECO:0000313" key="2">
    <source>
        <dbReference type="Proteomes" id="UP000799764"/>
    </source>
</evidence>
<sequence>MAHPKPKPTLASLLDTLLPTVHLTKPPPHPTHPSLTPVISSLLLHPTIEAALHLLNADLPSAHFLVRHMQAPPAIEGMLLHSILHRSEGDMPNARAWASDAMDASDGWVPKHKGAERLDFNTVQAMKGKVAGGKRFAEFVYGGNKAGAERLIEDVERWRKEKGAEGEEELAARIQGELEKVLEWCRKKFGEGQWADARAAWVKHGEEVRKMGEDMVSGDKGFRDF</sequence>
<dbReference type="Proteomes" id="UP000799764">
    <property type="component" value="Unassembled WGS sequence"/>
</dbReference>
<protein>
    <submittedName>
        <fullName evidence="1">Uncharacterized protein</fullName>
    </submittedName>
</protein>
<reference evidence="1" key="1">
    <citation type="journal article" date="2020" name="Stud. Mycol.">
        <title>101 Dothideomycetes genomes: a test case for predicting lifestyles and emergence of pathogens.</title>
        <authorList>
            <person name="Haridas S."/>
            <person name="Albert R."/>
            <person name="Binder M."/>
            <person name="Bloem J."/>
            <person name="Labutti K."/>
            <person name="Salamov A."/>
            <person name="Andreopoulos B."/>
            <person name="Baker S."/>
            <person name="Barry K."/>
            <person name="Bills G."/>
            <person name="Bluhm B."/>
            <person name="Cannon C."/>
            <person name="Castanera R."/>
            <person name="Culley D."/>
            <person name="Daum C."/>
            <person name="Ezra D."/>
            <person name="Gonzalez J."/>
            <person name="Henrissat B."/>
            <person name="Kuo A."/>
            <person name="Liang C."/>
            <person name="Lipzen A."/>
            <person name="Lutzoni F."/>
            <person name="Magnuson J."/>
            <person name="Mondo S."/>
            <person name="Nolan M."/>
            <person name="Ohm R."/>
            <person name="Pangilinan J."/>
            <person name="Park H.-J."/>
            <person name="Ramirez L."/>
            <person name="Alfaro M."/>
            <person name="Sun H."/>
            <person name="Tritt A."/>
            <person name="Yoshinaga Y."/>
            <person name="Zwiers L.-H."/>
            <person name="Turgeon B."/>
            <person name="Goodwin S."/>
            <person name="Spatafora J."/>
            <person name="Crous P."/>
            <person name="Grigoriev I."/>
        </authorList>
    </citation>
    <scope>NUCLEOTIDE SEQUENCE</scope>
    <source>
        <strain evidence="1">CBS 690.94</strain>
    </source>
</reference>
<dbReference type="OrthoDB" id="2306919at2759"/>
<evidence type="ECO:0000313" key="1">
    <source>
        <dbReference type="EMBL" id="KAF2443348.1"/>
    </source>
</evidence>
<name>A0A9P4UBI4_9PLEO</name>
<keyword evidence="2" id="KW-1185">Reference proteome</keyword>
<accession>A0A9P4UBI4</accession>
<organism evidence="1 2">
    <name type="scientific">Karstenula rhodostoma CBS 690.94</name>
    <dbReference type="NCBI Taxonomy" id="1392251"/>
    <lineage>
        <taxon>Eukaryota</taxon>
        <taxon>Fungi</taxon>
        <taxon>Dikarya</taxon>
        <taxon>Ascomycota</taxon>
        <taxon>Pezizomycotina</taxon>
        <taxon>Dothideomycetes</taxon>
        <taxon>Pleosporomycetidae</taxon>
        <taxon>Pleosporales</taxon>
        <taxon>Massarineae</taxon>
        <taxon>Didymosphaeriaceae</taxon>
        <taxon>Karstenula</taxon>
    </lineage>
</organism>
<proteinExistence type="predicted"/>
<gene>
    <name evidence="1" type="ORF">P171DRAFT_455336</name>
</gene>